<dbReference type="GO" id="GO:0005794">
    <property type="term" value="C:Golgi apparatus"/>
    <property type="evidence" value="ECO:0007669"/>
    <property type="project" value="TreeGrafter"/>
</dbReference>
<evidence type="ECO:0000256" key="3">
    <source>
        <dbReference type="ARBA" id="ARBA00022692"/>
    </source>
</evidence>
<keyword evidence="4" id="KW-0735">Signal-anchor</keyword>
<feature type="compositionally biased region" description="Polar residues" evidence="7">
    <location>
        <begin position="247"/>
        <end position="261"/>
    </location>
</feature>
<evidence type="ECO:0000256" key="2">
    <source>
        <dbReference type="ARBA" id="ARBA00007727"/>
    </source>
</evidence>
<evidence type="ECO:0000256" key="8">
    <source>
        <dbReference type="SAM" id="Phobius"/>
    </source>
</evidence>
<keyword evidence="12" id="KW-1185">Reference proteome</keyword>
<dbReference type="PANTHER" id="PTHR32285">
    <property type="entry name" value="PROTEIN TRICHOME BIREFRINGENCE-LIKE 9-RELATED"/>
    <property type="match status" value="1"/>
</dbReference>
<dbReference type="EMBL" id="CM018044">
    <property type="protein sequence ID" value="KAA8529601.1"/>
    <property type="molecule type" value="Genomic_DNA"/>
</dbReference>
<feature type="region of interest" description="Disordered" evidence="7">
    <location>
        <begin position="84"/>
        <end position="111"/>
    </location>
</feature>
<evidence type="ECO:0000256" key="7">
    <source>
        <dbReference type="SAM" id="MobiDB-lite"/>
    </source>
</evidence>
<evidence type="ECO:0000256" key="4">
    <source>
        <dbReference type="ARBA" id="ARBA00022968"/>
    </source>
</evidence>
<dbReference type="InterPro" id="IPR029962">
    <property type="entry name" value="TBL"/>
</dbReference>
<sequence>MVWFSSAMDLKKLAFSDQFPYCVSPRRKVVSGFGLGVVASFIVLSVILLSVSFKAPFLNPMFQGFSSLGSSNTSFVSWPLSLSSTTGLSSSSTGTSSTTATNTTELQNSVDGNERVGKVKVVDQIHEANVSEIGKDGKYLDINGNGIVMEKTHVDNFSEKVENGSFTTEGGRIHEKTQKVNGEDIDKSANFSSSGVEGMVLENTHLGNFSEKVKNGSFIGGDVIAGEVVKRHANESSLGKYKIAENNNEGNRSYNEENVGSPSKVKASEINNGGISSGENNNTTSLDDSQKMHNGECDIFDGKWVRDGTKPYYPPGSCPYIGRDFDCHLNRRPDDWFLKWKWQPNGCGIPSLNATDFLERLRGKKLVFVGDSLNRNMWESLVCILRHSVRNKKKVYEISGRREFKKKGFYAFRFEDYNCTGGFRWCSISCQRIIF</sequence>
<name>A0A5J5AKD9_9ASTE</name>
<comment type="subcellular location">
    <subcellularLocation>
        <location evidence="1">Membrane</location>
        <topology evidence="1">Single-pass membrane protein</topology>
    </subcellularLocation>
</comment>
<evidence type="ECO:0000313" key="11">
    <source>
        <dbReference type="EMBL" id="KAA8529601.1"/>
    </source>
</evidence>
<feature type="transmembrane region" description="Helical" evidence="8">
    <location>
        <begin position="33"/>
        <end position="53"/>
    </location>
</feature>
<dbReference type="AlphaFoldDB" id="A0A5J5AKD9"/>
<organism evidence="11 12">
    <name type="scientific">Nyssa sinensis</name>
    <dbReference type="NCBI Taxonomy" id="561372"/>
    <lineage>
        <taxon>Eukaryota</taxon>
        <taxon>Viridiplantae</taxon>
        <taxon>Streptophyta</taxon>
        <taxon>Embryophyta</taxon>
        <taxon>Tracheophyta</taxon>
        <taxon>Spermatophyta</taxon>
        <taxon>Magnoliopsida</taxon>
        <taxon>eudicotyledons</taxon>
        <taxon>Gunneridae</taxon>
        <taxon>Pentapetalae</taxon>
        <taxon>asterids</taxon>
        <taxon>Cornales</taxon>
        <taxon>Nyssaceae</taxon>
        <taxon>Nyssa</taxon>
    </lineage>
</organism>
<dbReference type="InterPro" id="IPR025846">
    <property type="entry name" value="TBL_N"/>
</dbReference>
<feature type="region of interest" description="Disordered" evidence="7">
    <location>
        <begin position="247"/>
        <end position="291"/>
    </location>
</feature>
<feature type="domain" description="Trichome birefringence-like C-terminal" evidence="9">
    <location>
        <begin position="349"/>
        <end position="426"/>
    </location>
</feature>
<feature type="domain" description="Trichome birefringence-like N-terminal" evidence="10">
    <location>
        <begin position="296"/>
        <end position="347"/>
    </location>
</feature>
<accession>A0A5J5AKD9</accession>
<evidence type="ECO:0000256" key="5">
    <source>
        <dbReference type="ARBA" id="ARBA00022989"/>
    </source>
</evidence>
<keyword evidence="6 8" id="KW-0472">Membrane</keyword>
<evidence type="ECO:0000259" key="10">
    <source>
        <dbReference type="Pfam" id="PF14416"/>
    </source>
</evidence>
<evidence type="ECO:0000313" key="12">
    <source>
        <dbReference type="Proteomes" id="UP000325577"/>
    </source>
</evidence>
<keyword evidence="5 8" id="KW-1133">Transmembrane helix</keyword>
<feature type="compositionally biased region" description="Low complexity" evidence="7">
    <location>
        <begin position="268"/>
        <end position="285"/>
    </location>
</feature>
<reference evidence="11 12" key="1">
    <citation type="submission" date="2019-09" db="EMBL/GenBank/DDBJ databases">
        <title>A chromosome-level genome assembly of the Chinese tupelo Nyssa sinensis.</title>
        <authorList>
            <person name="Yang X."/>
            <person name="Kang M."/>
            <person name="Yang Y."/>
            <person name="Xiong H."/>
            <person name="Wang M."/>
            <person name="Zhang Z."/>
            <person name="Wang Z."/>
            <person name="Wu H."/>
            <person name="Ma T."/>
            <person name="Liu J."/>
            <person name="Xi Z."/>
        </authorList>
    </citation>
    <scope>NUCLEOTIDE SEQUENCE [LARGE SCALE GENOMIC DNA]</scope>
    <source>
        <strain evidence="11">J267</strain>
        <tissue evidence="11">Leaf</tissue>
    </source>
</reference>
<feature type="compositionally biased region" description="Low complexity" evidence="7">
    <location>
        <begin position="84"/>
        <end position="104"/>
    </location>
</feature>
<gene>
    <name evidence="11" type="ORF">F0562_034299</name>
</gene>
<comment type="similarity">
    <text evidence="2">Belongs to the PC-esterase family. TBL subfamily.</text>
</comment>
<proteinExistence type="inferred from homology"/>
<dbReference type="Pfam" id="PF13839">
    <property type="entry name" value="PC-Esterase"/>
    <property type="match status" value="1"/>
</dbReference>
<keyword evidence="3 8" id="KW-0812">Transmembrane</keyword>
<dbReference type="Pfam" id="PF14416">
    <property type="entry name" value="PMR5N"/>
    <property type="match status" value="1"/>
</dbReference>
<dbReference type="GO" id="GO:0016413">
    <property type="term" value="F:O-acetyltransferase activity"/>
    <property type="evidence" value="ECO:0007669"/>
    <property type="project" value="InterPro"/>
</dbReference>
<dbReference type="GO" id="GO:0016020">
    <property type="term" value="C:membrane"/>
    <property type="evidence" value="ECO:0007669"/>
    <property type="project" value="UniProtKB-SubCell"/>
</dbReference>
<evidence type="ECO:0000259" key="9">
    <source>
        <dbReference type="Pfam" id="PF13839"/>
    </source>
</evidence>
<evidence type="ECO:0000256" key="6">
    <source>
        <dbReference type="ARBA" id="ARBA00023136"/>
    </source>
</evidence>
<protein>
    <submittedName>
        <fullName evidence="11">Uncharacterized protein</fullName>
    </submittedName>
</protein>
<evidence type="ECO:0000256" key="1">
    <source>
        <dbReference type="ARBA" id="ARBA00004167"/>
    </source>
</evidence>
<dbReference type="InterPro" id="IPR026057">
    <property type="entry name" value="TBL_C"/>
</dbReference>
<dbReference type="PANTHER" id="PTHR32285:SF208">
    <property type="entry name" value="PROTEIN TRICHOME BIREFRINGENCE-LIKE 2"/>
    <property type="match status" value="1"/>
</dbReference>
<dbReference type="OrthoDB" id="630188at2759"/>
<dbReference type="Proteomes" id="UP000325577">
    <property type="component" value="Linkage Group LG20"/>
</dbReference>